<dbReference type="Pfam" id="PF25198">
    <property type="entry name" value="Spore_GerAC_N"/>
    <property type="match status" value="1"/>
</dbReference>
<feature type="domain" description="Spore germination protein N-terminal" evidence="9">
    <location>
        <begin position="25"/>
        <end position="191"/>
    </location>
</feature>
<evidence type="ECO:0000256" key="7">
    <source>
        <dbReference type="ARBA" id="ARBA00023288"/>
    </source>
</evidence>
<evidence type="ECO:0000256" key="2">
    <source>
        <dbReference type="ARBA" id="ARBA00007886"/>
    </source>
</evidence>
<comment type="subcellular location">
    <subcellularLocation>
        <location evidence="1">Membrane</location>
        <topology evidence="1">Lipid-anchor</topology>
    </subcellularLocation>
</comment>
<organism evidence="10 11">
    <name type="scientific">Marininema halotolerans</name>
    <dbReference type="NCBI Taxonomy" id="1155944"/>
    <lineage>
        <taxon>Bacteria</taxon>
        <taxon>Bacillati</taxon>
        <taxon>Bacillota</taxon>
        <taxon>Bacilli</taxon>
        <taxon>Bacillales</taxon>
        <taxon>Thermoactinomycetaceae</taxon>
        <taxon>Marininema</taxon>
    </lineage>
</organism>
<evidence type="ECO:0000259" key="9">
    <source>
        <dbReference type="Pfam" id="PF25198"/>
    </source>
</evidence>
<dbReference type="PANTHER" id="PTHR35789:SF1">
    <property type="entry name" value="SPORE GERMINATION PROTEIN B3"/>
    <property type="match status" value="1"/>
</dbReference>
<keyword evidence="11" id="KW-1185">Reference proteome</keyword>
<evidence type="ECO:0000256" key="1">
    <source>
        <dbReference type="ARBA" id="ARBA00004635"/>
    </source>
</evidence>
<dbReference type="OrthoDB" id="2694406at2"/>
<keyword evidence="6" id="KW-0564">Palmitate</keyword>
<evidence type="ECO:0000256" key="3">
    <source>
        <dbReference type="ARBA" id="ARBA00022544"/>
    </source>
</evidence>
<evidence type="ECO:0000256" key="6">
    <source>
        <dbReference type="ARBA" id="ARBA00023139"/>
    </source>
</evidence>
<dbReference type="Pfam" id="PF05504">
    <property type="entry name" value="Spore_GerAC"/>
    <property type="match status" value="1"/>
</dbReference>
<evidence type="ECO:0000313" key="11">
    <source>
        <dbReference type="Proteomes" id="UP000198660"/>
    </source>
</evidence>
<proteinExistence type="inferred from homology"/>
<keyword evidence="7" id="KW-0449">Lipoprotein</keyword>
<dbReference type="GO" id="GO:0009847">
    <property type="term" value="P:spore germination"/>
    <property type="evidence" value="ECO:0007669"/>
    <property type="project" value="InterPro"/>
</dbReference>
<dbReference type="PANTHER" id="PTHR35789">
    <property type="entry name" value="SPORE GERMINATION PROTEIN B3"/>
    <property type="match status" value="1"/>
</dbReference>
<keyword evidence="5" id="KW-0472">Membrane</keyword>
<dbReference type="InterPro" id="IPR008844">
    <property type="entry name" value="Spore_GerAC-like"/>
</dbReference>
<dbReference type="AlphaFoldDB" id="A0A1I6TLM4"/>
<keyword evidence="3" id="KW-0309">Germination</keyword>
<evidence type="ECO:0000256" key="4">
    <source>
        <dbReference type="ARBA" id="ARBA00022729"/>
    </source>
</evidence>
<keyword evidence="4" id="KW-0732">Signal</keyword>
<evidence type="ECO:0000259" key="8">
    <source>
        <dbReference type="Pfam" id="PF05504"/>
    </source>
</evidence>
<dbReference type="PROSITE" id="PS51257">
    <property type="entry name" value="PROKAR_LIPOPROTEIN"/>
    <property type="match status" value="1"/>
</dbReference>
<dbReference type="GO" id="GO:0016020">
    <property type="term" value="C:membrane"/>
    <property type="evidence" value="ECO:0007669"/>
    <property type="project" value="UniProtKB-SubCell"/>
</dbReference>
<gene>
    <name evidence="10" type="ORF">SAMN05444972_110111</name>
</gene>
<dbReference type="RefSeq" id="WP_091838168.1">
    <property type="nucleotide sequence ID" value="NZ_FPAA01000010.1"/>
</dbReference>
<dbReference type="NCBIfam" id="TIGR02887">
    <property type="entry name" value="spore_ger_x_C"/>
    <property type="match status" value="1"/>
</dbReference>
<dbReference type="Gene3D" id="3.30.300.210">
    <property type="entry name" value="Nutrient germinant receptor protein C, domain 3"/>
    <property type="match status" value="1"/>
</dbReference>
<dbReference type="InterPro" id="IPR038501">
    <property type="entry name" value="Spore_GerAC_C_sf"/>
</dbReference>
<name>A0A1I6TLM4_9BACL</name>
<evidence type="ECO:0000256" key="5">
    <source>
        <dbReference type="ARBA" id="ARBA00023136"/>
    </source>
</evidence>
<feature type="domain" description="Spore germination GerAC-like C-terminal" evidence="8">
    <location>
        <begin position="201"/>
        <end position="367"/>
    </location>
</feature>
<evidence type="ECO:0000313" key="10">
    <source>
        <dbReference type="EMBL" id="SFS90030.1"/>
    </source>
</evidence>
<reference evidence="11" key="1">
    <citation type="submission" date="2016-10" db="EMBL/GenBank/DDBJ databases">
        <authorList>
            <person name="Varghese N."/>
            <person name="Submissions S."/>
        </authorList>
    </citation>
    <scope>NUCLEOTIDE SEQUENCE [LARGE SCALE GENOMIC DNA]</scope>
    <source>
        <strain evidence="11">DSM 45789</strain>
    </source>
</reference>
<accession>A0A1I6TLM4</accession>
<dbReference type="EMBL" id="FPAA01000010">
    <property type="protein sequence ID" value="SFS90030.1"/>
    <property type="molecule type" value="Genomic_DNA"/>
</dbReference>
<protein>
    <submittedName>
        <fullName evidence="10">Germination protein, Ger(X)C family</fullName>
    </submittedName>
</protein>
<dbReference type="InterPro" id="IPR046953">
    <property type="entry name" value="Spore_GerAC-like_C"/>
</dbReference>
<dbReference type="InterPro" id="IPR057336">
    <property type="entry name" value="GerAC_N"/>
</dbReference>
<dbReference type="Proteomes" id="UP000198660">
    <property type="component" value="Unassembled WGS sequence"/>
</dbReference>
<sequence length="370" mass="42159">MMKTGKLLLIFVLLCTTIGCDDIIYLEDVEIPLVLGLDVDPNDPDQLIYYSSAPVFSKDAQKKYTVRKITAHSLEVAKNKIGGMSTGFLVGGKLQVILISKKLLQHKNVFPYLDVLYRSPKNETKALVAMVDGSIEEIMNADMKDKGILGVVIHDIIQTSFDQGITVCTRLLDFFHQMIDKRITPNLTELKMEDGEITVYGTALLNKEAKYSSSLNILESTLLLILRKETANQLPLSFSIPQDHQKNAEINLAVNHINYDIQSDYRDHRFQFTMNMALNADISERLFPYEIKSKQDQLERILTSQLDQEFNQIIHKIQAKQLDPMGLGVYAQAFQYPHWQKVKTHWGKELSKATIKVKPHIVIRDFGITF</sequence>
<comment type="similarity">
    <text evidence="2">Belongs to the GerABKC lipoprotein family.</text>
</comment>